<dbReference type="GO" id="GO:0000976">
    <property type="term" value="F:transcription cis-regulatory region binding"/>
    <property type="evidence" value="ECO:0007669"/>
    <property type="project" value="TreeGrafter"/>
</dbReference>
<dbReference type="SUPFAM" id="SSF46689">
    <property type="entry name" value="Homeodomain-like"/>
    <property type="match status" value="1"/>
</dbReference>
<protein>
    <submittedName>
        <fullName evidence="6">Transcriptional regulator, TetR family</fullName>
    </submittedName>
</protein>
<feature type="DNA-binding region" description="H-T-H motif" evidence="4">
    <location>
        <begin position="47"/>
        <end position="66"/>
    </location>
</feature>
<evidence type="ECO:0000256" key="1">
    <source>
        <dbReference type="ARBA" id="ARBA00023015"/>
    </source>
</evidence>
<evidence type="ECO:0000259" key="5">
    <source>
        <dbReference type="PROSITE" id="PS50977"/>
    </source>
</evidence>
<dbReference type="PRINTS" id="PR00455">
    <property type="entry name" value="HTHTETR"/>
</dbReference>
<gene>
    <name evidence="6" type="ORF">SAMN05421811_107487</name>
</gene>
<organism evidence="6 7">
    <name type="scientific">Nonomuraea wenchangensis</name>
    <dbReference type="NCBI Taxonomy" id="568860"/>
    <lineage>
        <taxon>Bacteria</taxon>
        <taxon>Bacillati</taxon>
        <taxon>Actinomycetota</taxon>
        <taxon>Actinomycetes</taxon>
        <taxon>Streptosporangiales</taxon>
        <taxon>Streptosporangiaceae</taxon>
        <taxon>Nonomuraea</taxon>
    </lineage>
</organism>
<dbReference type="InterPro" id="IPR009057">
    <property type="entry name" value="Homeodomain-like_sf"/>
</dbReference>
<feature type="domain" description="HTH tetR-type" evidence="5">
    <location>
        <begin position="24"/>
        <end position="84"/>
    </location>
</feature>
<dbReference type="PROSITE" id="PS50977">
    <property type="entry name" value="HTH_TETR_2"/>
    <property type="match status" value="1"/>
</dbReference>
<evidence type="ECO:0000256" key="2">
    <source>
        <dbReference type="ARBA" id="ARBA00023125"/>
    </source>
</evidence>
<dbReference type="OrthoDB" id="9796019at2"/>
<dbReference type="PANTHER" id="PTHR30055">
    <property type="entry name" value="HTH-TYPE TRANSCRIPTIONAL REGULATOR RUTR"/>
    <property type="match status" value="1"/>
</dbReference>
<dbReference type="Pfam" id="PF16859">
    <property type="entry name" value="TetR_C_11"/>
    <property type="match status" value="1"/>
</dbReference>
<dbReference type="Pfam" id="PF00440">
    <property type="entry name" value="TetR_N"/>
    <property type="match status" value="1"/>
</dbReference>
<keyword evidence="3" id="KW-0804">Transcription</keyword>
<evidence type="ECO:0000313" key="7">
    <source>
        <dbReference type="Proteomes" id="UP000199361"/>
    </source>
</evidence>
<evidence type="ECO:0000256" key="3">
    <source>
        <dbReference type="ARBA" id="ARBA00023163"/>
    </source>
</evidence>
<dbReference type="InterPro" id="IPR011075">
    <property type="entry name" value="TetR_C"/>
</dbReference>
<dbReference type="Proteomes" id="UP000199361">
    <property type="component" value="Unassembled WGS sequence"/>
</dbReference>
<reference evidence="6 7" key="1">
    <citation type="submission" date="2016-10" db="EMBL/GenBank/DDBJ databases">
        <authorList>
            <person name="de Groot N.N."/>
        </authorList>
    </citation>
    <scope>NUCLEOTIDE SEQUENCE [LARGE SCALE GENOMIC DNA]</scope>
    <source>
        <strain evidence="6 7">CGMCC 4.5598</strain>
    </source>
</reference>
<keyword evidence="7" id="KW-1185">Reference proteome</keyword>
<dbReference type="InterPro" id="IPR036271">
    <property type="entry name" value="Tet_transcr_reg_TetR-rel_C_sf"/>
</dbReference>
<accession>A0A1I0KDN5</accession>
<keyword evidence="1" id="KW-0805">Transcription regulation</keyword>
<evidence type="ECO:0000313" key="6">
    <source>
        <dbReference type="EMBL" id="SEU22390.1"/>
    </source>
</evidence>
<dbReference type="AlphaFoldDB" id="A0A1I0KDN5"/>
<evidence type="ECO:0000256" key="4">
    <source>
        <dbReference type="PROSITE-ProRule" id="PRU00335"/>
    </source>
</evidence>
<name>A0A1I0KDN5_9ACTN</name>
<dbReference type="EMBL" id="FOHX01000007">
    <property type="protein sequence ID" value="SEU22390.1"/>
    <property type="molecule type" value="Genomic_DNA"/>
</dbReference>
<sequence>MPSPGKLVFMTSAAAPRPGRPPDPDIEPRVLDATLHIYAEVGWAGFTMDAVARRARVGKAALYRRWKSKEKLIVAALASLTTPVMAESTGSLREDLLAMAIRTLKAQQSRDGLVGIRAQIEAKFYPELFGQAMEDLGRQWRTIFRNLVLLAIERGEIPKGTSPALVLDAVNGILVNHVLSTPLDKMPALVEDAPRYAETVVDFVLSSIGYRGGANRPA</sequence>
<dbReference type="STRING" id="568860.SAMN05421811_107487"/>
<keyword evidence="2 4" id="KW-0238">DNA-binding</keyword>
<dbReference type="Gene3D" id="1.10.357.10">
    <property type="entry name" value="Tetracycline Repressor, domain 2"/>
    <property type="match status" value="1"/>
</dbReference>
<dbReference type="Gene3D" id="1.10.10.60">
    <property type="entry name" value="Homeodomain-like"/>
    <property type="match status" value="1"/>
</dbReference>
<dbReference type="GO" id="GO:0003700">
    <property type="term" value="F:DNA-binding transcription factor activity"/>
    <property type="evidence" value="ECO:0007669"/>
    <property type="project" value="TreeGrafter"/>
</dbReference>
<dbReference type="InterPro" id="IPR050109">
    <property type="entry name" value="HTH-type_TetR-like_transc_reg"/>
</dbReference>
<dbReference type="InterPro" id="IPR001647">
    <property type="entry name" value="HTH_TetR"/>
</dbReference>
<proteinExistence type="predicted"/>
<dbReference type="PANTHER" id="PTHR30055:SF148">
    <property type="entry name" value="TETR-FAMILY TRANSCRIPTIONAL REGULATOR"/>
    <property type="match status" value="1"/>
</dbReference>
<dbReference type="SUPFAM" id="SSF48498">
    <property type="entry name" value="Tetracyclin repressor-like, C-terminal domain"/>
    <property type="match status" value="1"/>
</dbReference>